<gene>
    <name evidence="2" type="ORF">B0H67DRAFT_465568</name>
</gene>
<dbReference type="AlphaFoldDB" id="A0AA40AS59"/>
<keyword evidence="3" id="KW-1185">Reference proteome</keyword>
<protein>
    <recommendedName>
        <fullName evidence="4">F-box domain-containing protein</fullName>
    </recommendedName>
</protein>
<feature type="compositionally biased region" description="Polar residues" evidence="1">
    <location>
        <begin position="212"/>
        <end position="230"/>
    </location>
</feature>
<sequence length="433" mass="49160">TIGALPPELLFHIFLYLDNGPPSAFRLHDQPTLDMLKSPEQTLKNVSLVDRKWRAVVLPILFRHVLWAFDRWDLLLVEPGQNVNPVDGIPLLRFLRDHDLNSYVDTLTMIVSTSESGATAAREAKADLFVGASRSPHIVNRAATYNEDNNWLWEMLFSLMNLNRITLMASPQMLASLLSRMLFVGDAWSFSRDLLHILSLSRDTKSRKEAPSESTETHAPQVSNSGSSPHAPSGPDPLSHLLPTSSRRRPQPAPNALFTIRPWQHLVLNEGSSTRVYRTYEFFLRRPPSILDALLGCGEPPNDRPLVPAHLASFSYIAIFPLSSHFNSLVTSLPRVDRLFVQLVPRNDIMADPEEMRNVQLSDLWMERNSCYSLIMRRLLADGQLVGRENGWRFLREFESGDAANRDAWEMAVQYISMSGSNWHVEREGVFVR</sequence>
<feature type="non-terminal residue" evidence="2">
    <location>
        <position position="1"/>
    </location>
</feature>
<comment type="caution">
    <text evidence="2">The sequence shown here is derived from an EMBL/GenBank/DDBJ whole genome shotgun (WGS) entry which is preliminary data.</text>
</comment>
<dbReference type="EMBL" id="JAUKUA010000003">
    <property type="protein sequence ID" value="KAK0721005.1"/>
    <property type="molecule type" value="Genomic_DNA"/>
</dbReference>
<feature type="non-terminal residue" evidence="2">
    <location>
        <position position="433"/>
    </location>
</feature>
<name>A0AA40AS59_9PEZI</name>
<dbReference type="Proteomes" id="UP001172102">
    <property type="component" value="Unassembled WGS sequence"/>
</dbReference>
<feature type="region of interest" description="Disordered" evidence="1">
    <location>
        <begin position="205"/>
        <end position="254"/>
    </location>
</feature>
<organism evidence="2 3">
    <name type="scientific">Lasiosphaeris hirsuta</name>
    <dbReference type="NCBI Taxonomy" id="260670"/>
    <lineage>
        <taxon>Eukaryota</taxon>
        <taxon>Fungi</taxon>
        <taxon>Dikarya</taxon>
        <taxon>Ascomycota</taxon>
        <taxon>Pezizomycotina</taxon>
        <taxon>Sordariomycetes</taxon>
        <taxon>Sordariomycetidae</taxon>
        <taxon>Sordariales</taxon>
        <taxon>Lasiosphaeriaceae</taxon>
        <taxon>Lasiosphaeris</taxon>
    </lineage>
</organism>
<proteinExistence type="predicted"/>
<evidence type="ECO:0000256" key="1">
    <source>
        <dbReference type="SAM" id="MobiDB-lite"/>
    </source>
</evidence>
<accession>A0AA40AS59</accession>
<evidence type="ECO:0000313" key="2">
    <source>
        <dbReference type="EMBL" id="KAK0721005.1"/>
    </source>
</evidence>
<evidence type="ECO:0000313" key="3">
    <source>
        <dbReference type="Proteomes" id="UP001172102"/>
    </source>
</evidence>
<reference evidence="2" key="1">
    <citation type="submission" date="2023-06" db="EMBL/GenBank/DDBJ databases">
        <title>Genome-scale phylogeny and comparative genomics of the fungal order Sordariales.</title>
        <authorList>
            <consortium name="Lawrence Berkeley National Laboratory"/>
            <person name="Hensen N."/>
            <person name="Bonometti L."/>
            <person name="Westerberg I."/>
            <person name="Brannstrom I.O."/>
            <person name="Guillou S."/>
            <person name="Cros-Aarteil S."/>
            <person name="Calhoun S."/>
            <person name="Haridas S."/>
            <person name="Kuo A."/>
            <person name="Mondo S."/>
            <person name="Pangilinan J."/>
            <person name="Riley R."/>
            <person name="Labutti K."/>
            <person name="Andreopoulos B."/>
            <person name="Lipzen A."/>
            <person name="Chen C."/>
            <person name="Yanf M."/>
            <person name="Daum C."/>
            <person name="Ng V."/>
            <person name="Clum A."/>
            <person name="Steindorff A."/>
            <person name="Ohm R."/>
            <person name="Martin F."/>
            <person name="Silar P."/>
            <person name="Natvig D."/>
            <person name="Lalanne C."/>
            <person name="Gautier V."/>
            <person name="Ament-Velasquez S.L."/>
            <person name="Kruys A."/>
            <person name="Hutchinson M.I."/>
            <person name="Powell A.J."/>
            <person name="Barry K."/>
            <person name="Miller A.N."/>
            <person name="Grigoriev I.V."/>
            <person name="Debuchy R."/>
            <person name="Gladieux P."/>
            <person name="Thoren M.H."/>
            <person name="Johannesson H."/>
        </authorList>
    </citation>
    <scope>NUCLEOTIDE SEQUENCE</scope>
    <source>
        <strain evidence="2">SMH4607-1</strain>
    </source>
</reference>
<evidence type="ECO:0008006" key="4">
    <source>
        <dbReference type="Google" id="ProtNLM"/>
    </source>
</evidence>